<accession>A0AAN7PYG4</accession>
<evidence type="ECO:0000259" key="7">
    <source>
        <dbReference type="PROSITE" id="PS00388"/>
    </source>
</evidence>
<dbReference type="GO" id="GO:0005737">
    <property type="term" value="C:cytoplasm"/>
    <property type="evidence" value="ECO:0007669"/>
    <property type="project" value="UniProtKB-SubCell"/>
</dbReference>
<dbReference type="SUPFAM" id="SSF56235">
    <property type="entry name" value="N-terminal nucleophile aminohydrolases (Ntn hydrolases)"/>
    <property type="match status" value="1"/>
</dbReference>
<evidence type="ECO:0000313" key="8">
    <source>
        <dbReference type="EMBL" id="KAK4872330.1"/>
    </source>
</evidence>
<evidence type="ECO:0000256" key="5">
    <source>
        <dbReference type="PROSITE-ProRule" id="PRU00808"/>
    </source>
</evidence>
<sequence>MFRNSYDYDVTIWSPQGRLFQVEYAIEAVKFGSAIVGLKNTTDAVLVSLKKASSDLAAFKKKIIEIDEYLGVTYSGLTADAKLLTRFLRNECLSYRYTENVCIPAERLLEKLSRKMHVATQRYDQRPFGVGMLVAGFDSKGPHIYEACPSGTFFNCKAMTLGGRCQSARTYLEKNFSSFPDCNLEEIIKHGLRALQSTLPKNLNLTNQNVSIGVVGADCEFKIFSDEEVYNHLLLIEGENHRPDCDEFDEEDDNNEVS</sequence>
<evidence type="ECO:0000256" key="3">
    <source>
        <dbReference type="ARBA" id="ARBA00022942"/>
    </source>
</evidence>
<feature type="domain" description="Proteasome alpha-type subunits" evidence="7">
    <location>
        <begin position="6"/>
        <end position="28"/>
    </location>
</feature>
<dbReference type="Pfam" id="PF10584">
    <property type="entry name" value="Proteasome_A_N"/>
    <property type="match status" value="1"/>
</dbReference>
<evidence type="ECO:0000256" key="2">
    <source>
        <dbReference type="ARBA" id="ARBA00022490"/>
    </source>
</evidence>
<comment type="function">
    <text evidence="1">The proteasome is a multicatalytic proteinase complex which is characterized by its ability to cleave peptides with Arg, Phe, Tyr, Leu, and Glu adjacent to the leaving group at neutral or slightly basic pH. The proteasome has an ATP-dependent proteolytic activity.</text>
</comment>
<comment type="subunit">
    <text evidence="6">The 20S proteasome core is composed of 28 subunits that are arranged in four stacked rings, resulting in a barrel-shaped structure. The two end rings are each formed by seven alpha subunits, and the two central rings are each formed by seven beta subunits.</text>
</comment>
<comment type="similarity">
    <text evidence="5 6">Belongs to the peptidase T1A family.</text>
</comment>
<evidence type="ECO:0000256" key="6">
    <source>
        <dbReference type="RuleBase" id="RU000551"/>
    </source>
</evidence>
<dbReference type="EMBL" id="JARPUR010000007">
    <property type="protein sequence ID" value="KAK4872330.1"/>
    <property type="molecule type" value="Genomic_DNA"/>
</dbReference>
<dbReference type="GO" id="GO:0019773">
    <property type="term" value="C:proteasome core complex, alpha-subunit complex"/>
    <property type="evidence" value="ECO:0007669"/>
    <property type="project" value="UniProtKB-UniRule"/>
</dbReference>
<protein>
    <recommendedName>
        <fullName evidence="6">Proteasome subunit alpha type</fullName>
    </recommendedName>
</protein>
<dbReference type="InterPro" id="IPR035144">
    <property type="entry name" value="Proteasome_alpha1"/>
</dbReference>
<evidence type="ECO:0000313" key="9">
    <source>
        <dbReference type="Proteomes" id="UP001353858"/>
    </source>
</evidence>
<organism evidence="8 9">
    <name type="scientific">Aquatica leii</name>
    <dbReference type="NCBI Taxonomy" id="1421715"/>
    <lineage>
        <taxon>Eukaryota</taxon>
        <taxon>Metazoa</taxon>
        <taxon>Ecdysozoa</taxon>
        <taxon>Arthropoda</taxon>
        <taxon>Hexapoda</taxon>
        <taxon>Insecta</taxon>
        <taxon>Pterygota</taxon>
        <taxon>Neoptera</taxon>
        <taxon>Endopterygota</taxon>
        <taxon>Coleoptera</taxon>
        <taxon>Polyphaga</taxon>
        <taxon>Elateriformia</taxon>
        <taxon>Elateroidea</taxon>
        <taxon>Lampyridae</taxon>
        <taxon>Luciolinae</taxon>
        <taxon>Aquatica</taxon>
    </lineage>
</organism>
<dbReference type="SMART" id="SM00948">
    <property type="entry name" value="Proteasome_A_N"/>
    <property type="match status" value="1"/>
</dbReference>
<keyword evidence="2 6" id="KW-0963">Cytoplasm</keyword>
<dbReference type="GO" id="GO:0006511">
    <property type="term" value="P:ubiquitin-dependent protein catabolic process"/>
    <property type="evidence" value="ECO:0007669"/>
    <property type="project" value="InterPro"/>
</dbReference>
<dbReference type="GO" id="GO:0005634">
    <property type="term" value="C:nucleus"/>
    <property type="evidence" value="ECO:0007669"/>
    <property type="project" value="UniProtKB-SubCell"/>
</dbReference>
<dbReference type="InterPro" id="IPR029055">
    <property type="entry name" value="Ntn_hydrolases_N"/>
</dbReference>
<dbReference type="InterPro" id="IPR001353">
    <property type="entry name" value="Proteasome_sua/b"/>
</dbReference>
<dbReference type="FunFam" id="3.60.20.10:FF:000063">
    <property type="entry name" value="Proteasome subunit alpha type"/>
    <property type="match status" value="1"/>
</dbReference>
<dbReference type="Pfam" id="PF00227">
    <property type="entry name" value="Proteasome"/>
    <property type="match status" value="1"/>
</dbReference>
<dbReference type="Proteomes" id="UP001353858">
    <property type="component" value="Unassembled WGS sequence"/>
</dbReference>
<comment type="caution">
    <text evidence="8">The sequence shown here is derived from an EMBL/GenBank/DDBJ whole genome shotgun (WGS) entry which is preliminary data.</text>
</comment>
<dbReference type="InterPro" id="IPR050115">
    <property type="entry name" value="Proteasome_alpha"/>
</dbReference>
<reference evidence="9" key="1">
    <citation type="submission" date="2023-01" db="EMBL/GenBank/DDBJ databases">
        <title>Key to firefly adult light organ development and bioluminescence: homeobox transcription factors regulate luciferase expression and transportation to peroxisome.</title>
        <authorList>
            <person name="Fu X."/>
        </authorList>
    </citation>
    <scope>NUCLEOTIDE SEQUENCE [LARGE SCALE GENOMIC DNA]</scope>
</reference>
<gene>
    <name evidence="8" type="ORF">RN001_014359</name>
</gene>
<proteinExistence type="inferred from homology"/>
<dbReference type="InterPro" id="IPR023332">
    <property type="entry name" value="Proteasome_alpha-type"/>
</dbReference>
<dbReference type="Gene3D" id="3.60.20.10">
    <property type="entry name" value="Glutamine Phosphoribosylpyrophosphate, subunit 1, domain 1"/>
    <property type="match status" value="1"/>
</dbReference>
<keyword evidence="3 5" id="KW-0647">Proteasome</keyword>
<comment type="subcellular location">
    <subcellularLocation>
        <location evidence="6">Cytoplasm</location>
    </subcellularLocation>
    <subcellularLocation>
        <location evidence="6">Nucleus</location>
    </subcellularLocation>
</comment>
<dbReference type="CDD" id="cd03749">
    <property type="entry name" value="proteasome_alpha_type_1"/>
    <property type="match status" value="1"/>
</dbReference>
<keyword evidence="9" id="KW-1185">Reference proteome</keyword>
<dbReference type="InterPro" id="IPR000426">
    <property type="entry name" value="Proteasome_asu_N"/>
</dbReference>
<dbReference type="PANTHER" id="PTHR11599">
    <property type="entry name" value="PROTEASOME SUBUNIT ALPHA/BETA"/>
    <property type="match status" value="1"/>
</dbReference>
<evidence type="ECO:0000256" key="4">
    <source>
        <dbReference type="ARBA" id="ARBA00023242"/>
    </source>
</evidence>
<name>A0AAN7PYG4_9COLE</name>
<dbReference type="AlphaFoldDB" id="A0AAN7PYG4"/>
<dbReference type="PROSITE" id="PS00388">
    <property type="entry name" value="PROTEASOME_ALPHA_1"/>
    <property type="match status" value="1"/>
</dbReference>
<keyword evidence="4 6" id="KW-0539">Nucleus</keyword>
<evidence type="ECO:0000256" key="1">
    <source>
        <dbReference type="ARBA" id="ARBA00002000"/>
    </source>
</evidence>
<dbReference type="PROSITE" id="PS51475">
    <property type="entry name" value="PROTEASOME_ALPHA_2"/>
    <property type="match status" value="1"/>
</dbReference>